<evidence type="ECO:0000313" key="2">
    <source>
        <dbReference type="Proteomes" id="UP000535182"/>
    </source>
</evidence>
<proteinExistence type="predicted"/>
<dbReference type="AlphaFoldDB" id="A0A9X0U2E3"/>
<organism evidence="1 2">
    <name type="scientific">Tunturiibacter gelidiferens</name>
    <dbReference type="NCBI Taxonomy" id="3069689"/>
    <lineage>
        <taxon>Bacteria</taxon>
        <taxon>Pseudomonadati</taxon>
        <taxon>Acidobacteriota</taxon>
        <taxon>Terriglobia</taxon>
        <taxon>Terriglobales</taxon>
        <taxon>Acidobacteriaceae</taxon>
        <taxon>Tunturiibacter</taxon>
    </lineage>
</organism>
<protein>
    <recommendedName>
        <fullName evidence="3">Terminase</fullName>
    </recommendedName>
</protein>
<evidence type="ECO:0008006" key="3">
    <source>
        <dbReference type="Google" id="ProtNLM"/>
    </source>
</evidence>
<keyword evidence="2" id="KW-1185">Reference proteome</keyword>
<dbReference type="RefSeq" id="WP_260698026.1">
    <property type="nucleotide sequence ID" value="NZ_JACHEB010000002.1"/>
</dbReference>
<reference evidence="1 2" key="1">
    <citation type="submission" date="2020-08" db="EMBL/GenBank/DDBJ databases">
        <title>Genomic Encyclopedia of Type Strains, Phase IV (KMG-V): Genome sequencing to study the core and pangenomes of soil and plant-associated prokaryotes.</title>
        <authorList>
            <person name="Whitman W."/>
        </authorList>
    </citation>
    <scope>NUCLEOTIDE SEQUENCE [LARGE SCALE GENOMIC DNA]</scope>
    <source>
        <strain evidence="1 2">X5P2</strain>
    </source>
</reference>
<dbReference type="InterPro" id="IPR027417">
    <property type="entry name" value="P-loop_NTPase"/>
</dbReference>
<dbReference type="EMBL" id="JACHEB010000002">
    <property type="protein sequence ID" value="MBB5327306.1"/>
    <property type="molecule type" value="Genomic_DNA"/>
</dbReference>
<gene>
    <name evidence="1" type="ORF">HDF14_000911</name>
</gene>
<evidence type="ECO:0000313" key="1">
    <source>
        <dbReference type="EMBL" id="MBB5327306.1"/>
    </source>
</evidence>
<sequence length="525" mass="57035">MVAAWRGLVVRAMAALCSFQGEVGGMSEAQWDVEELLALGKWMEARPSALVKVAEGWLKVRDRAGLERPLRANAVQRAFERERGRQNIVLKARQMGITTWVAGRFFLKTITARGVMTVQVAQTREAAEGIFRMVQRFWECLPEGLREGALRRSKANAGQMCFPALDSEFRVVSAGDENAGRGLTVQYLHCSEVSRWPGDAGATLAGLRAALAPGGEMVLESTPNGAYGCFYEEWGRSLEQRVGGLASQRDGGVVRHFFPWWMEEAYVGAAVEELREDELRLVTAHGLTARQIGFRRGLEASYRGLRSQEFAEDAESCFKATGECCFEVEAVEERLASVGEPLEMRRGGALQIWLPPIAGKEYVVAVDTAGGGADGDYAAVQVIERESGMQCAELQQRLGTLDLARVSAGLAREYGGAVIAVERNNHGAGVLAYLDSVERYARVHEQGGVAGWLTTAGSKPGMVSRMGALLVESPGMFFSKRLLSECRTFVSMVGGRTGAVNGAHDDCLMAMAIGQAVRAELLGKR</sequence>
<dbReference type="Gene3D" id="3.30.420.240">
    <property type="match status" value="1"/>
</dbReference>
<comment type="caution">
    <text evidence="1">The sequence shown here is derived from an EMBL/GenBank/DDBJ whole genome shotgun (WGS) entry which is preliminary data.</text>
</comment>
<dbReference type="Proteomes" id="UP000535182">
    <property type="component" value="Unassembled WGS sequence"/>
</dbReference>
<dbReference type="Gene3D" id="3.40.50.300">
    <property type="entry name" value="P-loop containing nucleotide triphosphate hydrolases"/>
    <property type="match status" value="1"/>
</dbReference>
<accession>A0A9X0U2E3</accession>
<name>A0A9X0U2E3_9BACT</name>